<name>A0ABQ7KVJ0_BRACM</name>
<protein>
    <submittedName>
        <fullName evidence="1">Uncharacterized protein</fullName>
    </submittedName>
</protein>
<accession>A0ABQ7KVJ0</accession>
<dbReference type="EMBL" id="JADBGQ010000009">
    <property type="protein sequence ID" value="KAG5378429.1"/>
    <property type="molecule type" value="Genomic_DNA"/>
</dbReference>
<keyword evidence="2" id="KW-1185">Reference proteome</keyword>
<dbReference type="Proteomes" id="UP000823674">
    <property type="component" value="Chromosome A07"/>
</dbReference>
<evidence type="ECO:0000313" key="2">
    <source>
        <dbReference type="Proteomes" id="UP000823674"/>
    </source>
</evidence>
<proteinExistence type="predicted"/>
<sequence>MASFRSSKNSFYYIVGFYSQLFVVHLRWRWRDRADSGKQETWWPVDGFRLLLDAKVIITPATVNVNRLTTFRDRLKAGSIFSATGFDVTWCNITSDSHDSPLAIRFGDSTALDELTELKTPIPEERLRFRDHRELLGLANTNTYLPGKSSYYRFLLLISLTSALFRNYIKSCCKHIEGSCQRNYLAFPRVLFHIKIMSDYILIQLAVIIEREHMFKL</sequence>
<reference evidence="1 2" key="1">
    <citation type="submission" date="2021-03" db="EMBL/GenBank/DDBJ databases">
        <authorList>
            <person name="King G.J."/>
            <person name="Bancroft I."/>
            <person name="Baten A."/>
            <person name="Bloomfield J."/>
            <person name="Borpatragohain P."/>
            <person name="He Z."/>
            <person name="Irish N."/>
            <person name="Irwin J."/>
            <person name="Liu K."/>
            <person name="Mauleon R.P."/>
            <person name="Moore J."/>
            <person name="Morris R."/>
            <person name="Ostergaard L."/>
            <person name="Wang B."/>
            <person name="Wells R."/>
        </authorList>
    </citation>
    <scope>NUCLEOTIDE SEQUENCE [LARGE SCALE GENOMIC DNA]</scope>
    <source>
        <strain evidence="1">R-o-18</strain>
        <tissue evidence="1">Leaf</tissue>
    </source>
</reference>
<organism evidence="1 2">
    <name type="scientific">Brassica rapa subsp. trilocularis</name>
    <dbReference type="NCBI Taxonomy" id="1813537"/>
    <lineage>
        <taxon>Eukaryota</taxon>
        <taxon>Viridiplantae</taxon>
        <taxon>Streptophyta</taxon>
        <taxon>Embryophyta</taxon>
        <taxon>Tracheophyta</taxon>
        <taxon>Spermatophyta</taxon>
        <taxon>Magnoliopsida</taxon>
        <taxon>eudicotyledons</taxon>
        <taxon>Gunneridae</taxon>
        <taxon>Pentapetalae</taxon>
        <taxon>rosids</taxon>
        <taxon>malvids</taxon>
        <taxon>Brassicales</taxon>
        <taxon>Brassicaceae</taxon>
        <taxon>Brassiceae</taxon>
        <taxon>Brassica</taxon>
    </lineage>
</organism>
<gene>
    <name evidence="1" type="primary">A07g503520.1_BraROA</name>
    <name evidence="1" type="ORF">IGI04_026271</name>
</gene>
<comment type="caution">
    <text evidence="1">The sequence shown here is derived from an EMBL/GenBank/DDBJ whole genome shotgun (WGS) entry which is preliminary data.</text>
</comment>
<evidence type="ECO:0000313" key="1">
    <source>
        <dbReference type="EMBL" id="KAG5378429.1"/>
    </source>
</evidence>